<sequence>MLSVSIKMKTSQKKGKSPSKLKKTGKVSPNKPKQSNTIISMFKNQKNVSKKLENTEGTTQKNSLHAKLSKGDNKEGSASWESDDSDIVITKVEQKSEKFSSVSSYSGLDKEHIRGKHKKLKLSLKKSVSRESELSEDKCAGNSESEFNSVNLKCRHNPRSSQEEKHRACSSEKESPSLKCNSNKTSLKEIYTDSSEDEFTTVTLKQDCDPFSSSQKENSYNKVVHEKTSKRLSLLKRKSSTSNFVSKRRRISSETPESSQKCKLSISENPEKSDTEISTENSGKYNMETFAGHSEITNMTEIIGKGKSTGTEKNDKRYMNEKQNKSKIENKNKSNDVSLPERVLHSDEVNSEKLEAQQNSCIVEKEKGTISHKVKSKLSRKKNVKESNNDKDSQSLVKSVSVSDSSECLVQSENSVSGTEGVINEDVVNQTEENSGPYYLENFRTLIRTVMEDKDTVCLFNDDDMKYITGFSQLSESAQKLYVRIFSRKWAWLPVTKIKYPEIDEDITTVVEELAQSNYFFMSGKCRFWFNRSREDSEFVTNRRLKNLS</sequence>
<keyword evidence="1" id="KW-0540">Nuclease</keyword>
<feature type="compositionally biased region" description="Basic residues" evidence="2">
    <location>
        <begin position="373"/>
        <end position="383"/>
    </location>
</feature>
<feature type="compositionally biased region" description="Basic residues" evidence="2">
    <location>
        <begin position="10"/>
        <end position="25"/>
    </location>
</feature>
<feature type="compositionally biased region" description="Polar residues" evidence="2">
    <location>
        <begin position="31"/>
        <end position="47"/>
    </location>
</feature>
<feature type="region of interest" description="Disordered" evidence="2">
    <location>
        <begin position="373"/>
        <end position="399"/>
    </location>
</feature>
<accession>A0ABQ9EG25</accession>
<comment type="caution">
    <text evidence="4">The sequence shown here is derived from an EMBL/GenBank/DDBJ whole genome shotgun (WGS) entry which is preliminary data.</text>
</comment>
<evidence type="ECO:0000259" key="3">
    <source>
        <dbReference type="Pfam" id="PF21315"/>
    </source>
</evidence>
<gene>
    <name evidence="4" type="ORF">KUTeg_017728</name>
</gene>
<keyword evidence="1" id="KW-0460">Magnesium</keyword>
<feature type="compositionally biased region" description="Polar residues" evidence="2">
    <location>
        <begin position="211"/>
        <end position="221"/>
    </location>
</feature>
<reference evidence="4 5" key="1">
    <citation type="submission" date="2022-12" db="EMBL/GenBank/DDBJ databases">
        <title>Chromosome-level genome of Tegillarca granosa.</title>
        <authorList>
            <person name="Kim J."/>
        </authorList>
    </citation>
    <scope>NUCLEOTIDE SEQUENCE [LARGE SCALE GENOMIC DNA]</scope>
    <source>
        <strain evidence="4">Teg-2019</strain>
        <tissue evidence="4">Adductor muscle</tissue>
    </source>
</reference>
<feature type="compositionally biased region" description="Basic and acidic residues" evidence="2">
    <location>
        <begin position="342"/>
        <end position="352"/>
    </location>
</feature>
<dbReference type="EC" id="3.1.4.1" evidence="1"/>
<name>A0ABQ9EG25_TEGGR</name>
<dbReference type="Proteomes" id="UP001217089">
    <property type="component" value="Unassembled WGS sequence"/>
</dbReference>
<comment type="catalytic activity">
    <reaction evidence="1">
        <text>Hydrolytically removes 5'-nucleotides successively from the 3'-hydroxy termini of 3'-hydroxy-terminated oligonucleotides.</text>
        <dbReference type="EC" id="3.1.4.1"/>
    </reaction>
</comment>
<keyword evidence="1" id="KW-0234">DNA repair</keyword>
<keyword evidence="1" id="KW-0464">Manganese</keyword>
<feature type="compositionally biased region" description="Polar residues" evidence="2">
    <location>
        <begin position="253"/>
        <end position="268"/>
    </location>
</feature>
<keyword evidence="1" id="KW-0539">Nucleus</keyword>
<feature type="region of interest" description="Disordered" evidence="2">
    <location>
        <begin position="209"/>
        <end position="228"/>
    </location>
</feature>
<dbReference type="InterPro" id="IPR049125">
    <property type="entry name" value="FAN1-like_WH"/>
</dbReference>
<feature type="compositionally biased region" description="Polar residues" evidence="2">
    <location>
        <begin position="142"/>
        <end position="151"/>
    </location>
</feature>
<evidence type="ECO:0000256" key="1">
    <source>
        <dbReference type="RuleBase" id="RU365033"/>
    </source>
</evidence>
<evidence type="ECO:0000313" key="5">
    <source>
        <dbReference type="Proteomes" id="UP001217089"/>
    </source>
</evidence>
<proteinExistence type="inferred from homology"/>
<dbReference type="PANTHER" id="PTHR15749:SF4">
    <property type="entry name" value="FANCONI-ASSOCIATED NUCLEASE 1"/>
    <property type="match status" value="1"/>
</dbReference>
<comment type="similarity">
    <text evidence="1">Belongs to the FAN1 family.</text>
</comment>
<keyword evidence="1" id="KW-0378">Hydrolase</keyword>
<feature type="compositionally biased region" description="Basic and acidic residues" evidence="2">
    <location>
        <begin position="384"/>
        <end position="393"/>
    </location>
</feature>
<organism evidence="4 5">
    <name type="scientific">Tegillarca granosa</name>
    <name type="common">Malaysian cockle</name>
    <name type="synonym">Anadara granosa</name>
    <dbReference type="NCBI Taxonomy" id="220873"/>
    <lineage>
        <taxon>Eukaryota</taxon>
        <taxon>Metazoa</taxon>
        <taxon>Spiralia</taxon>
        <taxon>Lophotrochozoa</taxon>
        <taxon>Mollusca</taxon>
        <taxon>Bivalvia</taxon>
        <taxon>Autobranchia</taxon>
        <taxon>Pteriomorphia</taxon>
        <taxon>Arcoida</taxon>
        <taxon>Arcoidea</taxon>
        <taxon>Arcidae</taxon>
        <taxon>Tegillarca</taxon>
    </lineage>
</organism>
<dbReference type="Pfam" id="PF21315">
    <property type="entry name" value="FAN1_HTH"/>
    <property type="match status" value="1"/>
</dbReference>
<feature type="domain" description="Fanconi-associated nuclease 1-like winged-helix" evidence="3">
    <location>
        <begin position="438"/>
        <end position="519"/>
    </location>
</feature>
<dbReference type="InterPro" id="IPR033315">
    <property type="entry name" value="Fan1-like"/>
</dbReference>
<dbReference type="PANTHER" id="PTHR15749">
    <property type="entry name" value="FANCONI-ASSOCIATED NUCLEASE 1"/>
    <property type="match status" value="1"/>
</dbReference>
<evidence type="ECO:0000313" key="4">
    <source>
        <dbReference type="EMBL" id="KAJ8304145.1"/>
    </source>
</evidence>
<feature type="compositionally biased region" description="Basic and acidic residues" evidence="2">
    <location>
        <begin position="310"/>
        <end position="334"/>
    </location>
</feature>
<comment type="subcellular location">
    <subcellularLocation>
        <location evidence="1">Nucleus</location>
    </subcellularLocation>
</comment>
<feature type="region of interest" description="Disordered" evidence="2">
    <location>
        <begin position="1"/>
        <end position="182"/>
    </location>
</feature>
<keyword evidence="5" id="KW-1185">Reference proteome</keyword>
<evidence type="ECO:0000256" key="2">
    <source>
        <dbReference type="SAM" id="MobiDB-lite"/>
    </source>
</evidence>
<feature type="region of interest" description="Disordered" evidence="2">
    <location>
        <begin position="239"/>
        <end position="283"/>
    </location>
</feature>
<feature type="compositionally biased region" description="Basic and acidic residues" evidence="2">
    <location>
        <begin position="128"/>
        <end position="139"/>
    </location>
</feature>
<comment type="function">
    <text evidence="1">Nuclease required for the repair of DNA interstrand cross-links (ICL). Acts as a 5'-3' exonuclease that anchors at a cut end of DNA and cleaves DNA successively at every third nucleotide, allowing to excise an ICL from one strand through flanking incisions.</text>
</comment>
<feature type="region of interest" description="Disordered" evidence="2">
    <location>
        <begin position="298"/>
        <end position="352"/>
    </location>
</feature>
<dbReference type="EMBL" id="JARBDR010000903">
    <property type="protein sequence ID" value="KAJ8304145.1"/>
    <property type="molecule type" value="Genomic_DNA"/>
</dbReference>
<keyword evidence="1" id="KW-0227">DNA damage</keyword>
<feature type="compositionally biased region" description="Basic residues" evidence="2">
    <location>
        <begin position="113"/>
        <end position="124"/>
    </location>
</feature>
<comment type="cofactor">
    <cofactor evidence="1">
        <name>Mg(2+)</name>
        <dbReference type="ChEBI" id="CHEBI:18420"/>
    </cofactor>
    <cofactor evidence="1">
        <name>Mn(2+)</name>
        <dbReference type="ChEBI" id="CHEBI:29035"/>
    </cofactor>
</comment>
<feature type="compositionally biased region" description="Basic and acidic residues" evidence="2">
    <location>
        <begin position="161"/>
        <end position="176"/>
    </location>
</feature>
<keyword evidence="1" id="KW-0479">Metal-binding</keyword>
<protein>
    <recommendedName>
        <fullName evidence="1">Fanconi-associated nuclease</fullName>
        <ecNumber evidence="1">3.1.4.1</ecNumber>
    </recommendedName>
</protein>